<dbReference type="EMBL" id="CBLX010000003">
    <property type="protein sequence ID" value="CDG38308.1"/>
    <property type="molecule type" value="Genomic_DNA"/>
</dbReference>
<organism evidence="1 2">
    <name type="scientific">Asaia bogorensis</name>
    <dbReference type="NCBI Taxonomy" id="91915"/>
    <lineage>
        <taxon>Bacteria</taxon>
        <taxon>Pseudomonadati</taxon>
        <taxon>Pseudomonadota</taxon>
        <taxon>Alphaproteobacteria</taxon>
        <taxon>Acetobacterales</taxon>
        <taxon>Acetobacteraceae</taxon>
        <taxon>Asaia</taxon>
    </lineage>
</organism>
<name>A0A060QCA5_9PROT</name>
<gene>
    <name evidence="1" type="ORF">ASAP_0263</name>
</gene>
<reference evidence="1 2" key="2">
    <citation type="journal article" date="2014" name="PLoS ONE">
        <title>Evolution of mitochondria reconstructed from the energy metabolism of living bacteria.</title>
        <authorList>
            <person name="Degli Esposti M."/>
            <person name="Chouaia B."/>
            <person name="Comandatore F."/>
            <person name="Crotti E."/>
            <person name="Sassera D."/>
            <person name="Lievens P.M."/>
            <person name="Daffonchio D."/>
            <person name="Bandi C."/>
        </authorList>
    </citation>
    <scope>NUCLEOTIDE SEQUENCE [LARGE SCALE GENOMIC DNA]</scope>
    <source>
        <strain evidence="1 2">SF2.1</strain>
    </source>
</reference>
<dbReference type="Proteomes" id="UP000027583">
    <property type="component" value="Unassembled WGS sequence"/>
</dbReference>
<comment type="caution">
    <text evidence="1">The sequence shown here is derived from an EMBL/GenBank/DDBJ whole genome shotgun (WGS) entry which is preliminary data.</text>
</comment>
<accession>A0A060QCA5</accession>
<proteinExistence type="predicted"/>
<dbReference type="AlphaFoldDB" id="A0A060QCA5"/>
<evidence type="ECO:0000313" key="2">
    <source>
        <dbReference type="Proteomes" id="UP000027583"/>
    </source>
</evidence>
<reference evidence="1 2" key="1">
    <citation type="journal article" date="2014" name="Genome Biol. Evol.">
        <title>Acetic acid bacteria genomes reveal functional traits for adaptation to life in insect guts.</title>
        <authorList>
            <person name="Chouaia B."/>
            <person name="Gaiarsa S."/>
            <person name="Crotti E."/>
            <person name="Comandatore F."/>
            <person name="Degli Esposti M."/>
            <person name="Ricci I."/>
            <person name="Alma A."/>
            <person name="Favia G."/>
            <person name="Bandi C."/>
            <person name="Daffonchio D."/>
        </authorList>
    </citation>
    <scope>NUCLEOTIDE SEQUENCE [LARGE SCALE GENOMIC DNA]</scope>
    <source>
        <strain evidence="1 2">SF2.1</strain>
    </source>
</reference>
<sequence length="41" mass="4558">MRRAIVFVLSVSANQNVIVTNQVRTLAFALRGRLHHATPIS</sequence>
<evidence type="ECO:0000313" key="1">
    <source>
        <dbReference type="EMBL" id="CDG38308.1"/>
    </source>
</evidence>
<protein>
    <submittedName>
        <fullName evidence="1">Uncharacterized protein</fullName>
    </submittedName>
</protein>